<dbReference type="AlphaFoldDB" id="A0A917ZMP3"/>
<evidence type="ECO:0000256" key="1">
    <source>
        <dbReference type="ARBA" id="ARBA00004651"/>
    </source>
</evidence>
<evidence type="ECO:0000256" key="7">
    <source>
        <dbReference type="ARBA" id="ARBA00023136"/>
    </source>
</evidence>
<dbReference type="Pfam" id="PF01544">
    <property type="entry name" value="CorA"/>
    <property type="match status" value="1"/>
</dbReference>
<reference evidence="9" key="1">
    <citation type="journal article" date="2014" name="Int. J. Syst. Evol. Microbiol.">
        <title>Complete genome sequence of Corynebacterium casei LMG S-19264T (=DSM 44701T), isolated from a smear-ripened cheese.</title>
        <authorList>
            <consortium name="US DOE Joint Genome Institute (JGI-PGF)"/>
            <person name="Walter F."/>
            <person name="Albersmeier A."/>
            <person name="Kalinowski J."/>
            <person name="Ruckert C."/>
        </authorList>
    </citation>
    <scope>NUCLEOTIDE SEQUENCE</scope>
    <source>
        <strain evidence="9">CGMCC 4.7201</strain>
    </source>
</reference>
<keyword evidence="5 8" id="KW-0812">Transmembrane</keyword>
<protein>
    <submittedName>
        <fullName evidence="9">Magnesium transporter CorA</fullName>
    </submittedName>
</protein>
<dbReference type="Gene3D" id="3.30.460.20">
    <property type="entry name" value="CorA soluble domain-like"/>
    <property type="match status" value="1"/>
</dbReference>
<reference evidence="9" key="2">
    <citation type="submission" date="2020-09" db="EMBL/GenBank/DDBJ databases">
        <authorList>
            <person name="Sun Q."/>
            <person name="Zhou Y."/>
        </authorList>
    </citation>
    <scope>NUCLEOTIDE SEQUENCE</scope>
    <source>
        <strain evidence="9">CGMCC 4.7201</strain>
    </source>
</reference>
<evidence type="ECO:0000256" key="5">
    <source>
        <dbReference type="ARBA" id="ARBA00022692"/>
    </source>
</evidence>
<dbReference type="InterPro" id="IPR045863">
    <property type="entry name" value="CorA_TM1_TM2"/>
</dbReference>
<evidence type="ECO:0000256" key="4">
    <source>
        <dbReference type="ARBA" id="ARBA00022475"/>
    </source>
</evidence>
<organism evidence="9 10">
    <name type="scientific">Wenjunlia tyrosinilytica</name>
    <dbReference type="NCBI Taxonomy" id="1544741"/>
    <lineage>
        <taxon>Bacteria</taxon>
        <taxon>Bacillati</taxon>
        <taxon>Actinomycetota</taxon>
        <taxon>Actinomycetes</taxon>
        <taxon>Kitasatosporales</taxon>
        <taxon>Streptomycetaceae</taxon>
        <taxon>Wenjunlia</taxon>
    </lineage>
</organism>
<dbReference type="Gene3D" id="1.20.58.340">
    <property type="entry name" value="Magnesium transport protein CorA, transmembrane region"/>
    <property type="match status" value="2"/>
</dbReference>
<feature type="transmembrane region" description="Helical" evidence="8">
    <location>
        <begin position="299"/>
        <end position="318"/>
    </location>
</feature>
<dbReference type="InterPro" id="IPR045861">
    <property type="entry name" value="CorA_cytoplasmic_dom"/>
</dbReference>
<dbReference type="PANTHER" id="PTHR46494">
    <property type="entry name" value="CORA FAMILY METAL ION TRANSPORTER (EUROFUNG)"/>
    <property type="match status" value="1"/>
</dbReference>
<dbReference type="GO" id="GO:0005886">
    <property type="term" value="C:plasma membrane"/>
    <property type="evidence" value="ECO:0007669"/>
    <property type="project" value="UniProtKB-SubCell"/>
</dbReference>
<dbReference type="SUPFAM" id="SSF144083">
    <property type="entry name" value="Magnesium transport protein CorA, transmembrane region"/>
    <property type="match status" value="1"/>
</dbReference>
<dbReference type="RefSeq" id="WP_189131763.1">
    <property type="nucleotide sequence ID" value="NZ_BMMS01000010.1"/>
</dbReference>
<sequence>MARTRLYRDGTLVLEDFPVADISDHLADPSSVVWLDLCMPGPEDFAMVGEEFGLHELALESARNQGQRSKLDHYRTHEFLSAYALFVDPRSGRLSTSEIAAFITPRALITVRKDDRFDLEALVARWDESPDLTRYGVGFLLYGLLDHLVDGHFEAVHAMDDSIEQLEDLLFQEGRRQIHAVQRRSFVLRKSLVGLRRVVLPMREVVNSLMRPGTHLVPEPLLPYFQDVYDQVLRATEWTESLRDLVTSVMETNLSVQANRMNLIMKKVTSWAAIIAVPTAITGFYGQNVPYPGFGKEPGFIASSAVIAVSSVLLYLAFKRKDWV</sequence>
<evidence type="ECO:0000256" key="6">
    <source>
        <dbReference type="ARBA" id="ARBA00022989"/>
    </source>
</evidence>
<keyword evidence="7 8" id="KW-0472">Membrane</keyword>
<keyword evidence="10" id="KW-1185">Reference proteome</keyword>
<evidence type="ECO:0000256" key="8">
    <source>
        <dbReference type="SAM" id="Phobius"/>
    </source>
</evidence>
<dbReference type="GO" id="GO:0015087">
    <property type="term" value="F:cobalt ion transmembrane transporter activity"/>
    <property type="evidence" value="ECO:0007669"/>
    <property type="project" value="TreeGrafter"/>
</dbReference>
<feature type="transmembrane region" description="Helical" evidence="8">
    <location>
        <begin position="268"/>
        <end position="287"/>
    </location>
</feature>
<dbReference type="SUPFAM" id="SSF143865">
    <property type="entry name" value="CorA soluble domain-like"/>
    <property type="match status" value="1"/>
</dbReference>
<keyword evidence="6 8" id="KW-1133">Transmembrane helix</keyword>
<dbReference type="GO" id="GO:0015095">
    <property type="term" value="F:magnesium ion transmembrane transporter activity"/>
    <property type="evidence" value="ECO:0007669"/>
    <property type="project" value="TreeGrafter"/>
</dbReference>
<keyword evidence="4" id="KW-1003">Cell membrane</keyword>
<comment type="caution">
    <text evidence="9">The sequence shown here is derived from an EMBL/GenBank/DDBJ whole genome shotgun (WGS) entry which is preliminary data.</text>
</comment>
<comment type="subcellular location">
    <subcellularLocation>
        <location evidence="1">Cell membrane</location>
        <topology evidence="1">Multi-pass membrane protein</topology>
    </subcellularLocation>
</comment>
<dbReference type="InterPro" id="IPR002523">
    <property type="entry name" value="MgTranspt_CorA/ZnTranspt_ZntB"/>
</dbReference>
<name>A0A917ZMP3_9ACTN</name>
<comment type="similarity">
    <text evidence="2">Belongs to the CorA metal ion transporter (MIT) (TC 1.A.35) family.</text>
</comment>
<evidence type="ECO:0000256" key="2">
    <source>
        <dbReference type="ARBA" id="ARBA00009765"/>
    </source>
</evidence>
<evidence type="ECO:0000313" key="10">
    <source>
        <dbReference type="Proteomes" id="UP000641932"/>
    </source>
</evidence>
<gene>
    <name evidence="9" type="ORF">GCM10012280_25760</name>
</gene>
<dbReference type="Proteomes" id="UP000641932">
    <property type="component" value="Unassembled WGS sequence"/>
</dbReference>
<dbReference type="EMBL" id="BMMS01000010">
    <property type="protein sequence ID" value="GGO87404.1"/>
    <property type="molecule type" value="Genomic_DNA"/>
</dbReference>
<proteinExistence type="inferred from homology"/>
<dbReference type="GO" id="GO:0050897">
    <property type="term" value="F:cobalt ion binding"/>
    <property type="evidence" value="ECO:0007669"/>
    <property type="project" value="TreeGrafter"/>
</dbReference>
<keyword evidence="3" id="KW-0813">Transport</keyword>
<accession>A0A917ZMP3</accession>
<dbReference type="PANTHER" id="PTHR46494:SF1">
    <property type="entry name" value="CORA FAMILY METAL ION TRANSPORTER (EUROFUNG)"/>
    <property type="match status" value="1"/>
</dbReference>
<dbReference type="CDD" id="cd12822">
    <property type="entry name" value="TmCorA-like"/>
    <property type="match status" value="1"/>
</dbReference>
<evidence type="ECO:0000313" key="9">
    <source>
        <dbReference type="EMBL" id="GGO87404.1"/>
    </source>
</evidence>
<evidence type="ECO:0000256" key="3">
    <source>
        <dbReference type="ARBA" id="ARBA00022448"/>
    </source>
</evidence>
<dbReference type="GO" id="GO:0000287">
    <property type="term" value="F:magnesium ion binding"/>
    <property type="evidence" value="ECO:0007669"/>
    <property type="project" value="TreeGrafter"/>
</dbReference>